<dbReference type="PANTHER" id="PTHR11707">
    <property type="entry name" value="L-ASPARAGINASE"/>
    <property type="match status" value="1"/>
</dbReference>
<dbReference type="PANTHER" id="PTHR11707:SF28">
    <property type="entry name" value="60 KDA LYSOPHOSPHOLIPASE"/>
    <property type="match status" value="1"/>
</dbReference>
<dbReference type="Proteomes" id="UP000646946">
    <property type="component" value="Unassembled WGS sequence"/>
</dbReference>
<proteinExistence type="inferred from homology"/>
<dbReference type="InterPro" id="IPR006033">
    <property type="entry name" value="AsnA_fam"/>
</dbReference>
<dbReference type="InterPro" id="IPR027474">
    <property type="entry name" value="L-asparaginase_N"/>
</dbReference>
<dbReference type="SUPFAM" id="SSF141300">
    <property type="entry name" value="GatD N-terminal domain-like"/>
    <property type="match status" value="1"/>
</dbReference>
<evidence type="ECO:0000256" key="4">
    <source>
        <dbReference type="ARBA" id="ARBA00022917"/>
    </source>
</evidence>
<evidence type="ECO:0000256" key="3">
    <source>
        <dbReference type="ARBA" id="ARBA00022840"/>
    </source>
</evidence>
<comment type="caution">
    <text evidence="11">The sequence shown here is derived from an EMBL/GenBank/DDBJ whole genome shotgun (WGS) entry which is preliminary data.</text>
</comment>
<reference evidence="11 12" key="1">
    <citation type="journal article" name="Nat. Commun.">
        <title>Undinarchaeota illuminate DPANN phylogeny and the impact of gene transfer on archaeal evolution.</title>
        <authorList>
            <person name="Dombrowski N."/>
            <person name="Williams T.A."/>
            <person name="Sun J."/>
            <person name="Woodcroft B.J."/>
            <person name="Lee J.H."/>
            <person name="Minh B.Q."/>
            <person name="Rinke C."/>
            <person name="Spang A."/>
        </authorList>
    </citation>
    <scope>NUCLEOTIDE SEQUENCE [LARGE SCALE GENOMIC DNA]</scope>
    <source>
        <strain evidence="11">MAG_bin1129</strain>
    </source>
</reference>
<feature type="active site" evidence="5">
    <location>
        <position position="246"/>
    </location>
</feature>
<dbReference type="PRINTS" id="PR00139">
    <property type="entry name" value="ASNGLNASE"/>
</dbReference>
<organism evidence="11 12">
    <name type="scientific">Candidatus Naiadarchaeum limnaeum</name>
    <dbReference type="NCBI Taxonomy" id="2756139"/>
    <lineage>
        <taxon>Archaea</taxon>
        <taxon>Candidatus Undinarchaeota</taxon>
        <taxon>Candidatus Undinarchaeia</taxon>
        <taxon>Candidatus Naiadarchaeales</taxon>
        <taxon>Candidatus Naiadarchaeaceae</taxon>
        <taxon>Candidatus Naiadarchaeum</taxon>
    </lineage>
</organism>
<dbReference type="PROSITE" id="PS00917">
    <property type="entry name" value="ASN_GLN_ASE_2"/>
    <property type="match status" value="1"/>
</dbReference>
<evidence type="ECO:0000259" key="9">
    <source>
        <dbReference type="Pfam" id="PF17763"/>
    </source>
</evidence>
<evidence type="ECO:0000256" key="7">
    <source>
        <dbReference type="RuleBase" id="RU004457"/>
    </source>
</evidence>
<dbReference type="InterPro" id="IPR037152">
    <property type="entry name" value="L-asparaginase_N_sf"/>
</dbReference>
<protein>
    <recommendedName>
        <fullName evidence="5 7">Glutamyl-tRNA(Gln) amidotransferase subunit D</fullName>
        <shortName evidence="5">Glu-ADT subunit D</shortName>
        <ecNumber evidence="5 7">6.3.5.-</ecNumber>
    </recommendedName>
</protein>
<keyword evidence="4 5" id="KW-0648">Protein biosynthesis</keyword>
<dbReference type="GO" id="GO:0006520">
    <property type="term" value="P:amino acid metabolic process"/>
    <property type="evidence" value="ECO:0007669"/>
    <property type="project" value="InterPro"/>
</dbReference>
<dbReference type="GO" id="GO:0004067">
    <property type="term" value="F:asparaginase activity"/>
    <property type="evidence" value="ECO:0007669"/>
    <property type="project" value="UniProtKB-UniRule"/>
</dbReference>
<feature type="active site" evidence="5">
    <location>
        <position position="90"/>
    </location>
</feature>
<dbReference type="InterPro" id="IPR027473">
    <property type="entry name" value="L-asparaginase_C"/>
</dbReference>
<dbReference type="Pfam" id="PF18195">
    <property type="entry name" value="GatD_N"/>
    <property type="match status" value="1"/>
</dbReference>
<name>A0A832URG3_9ARCH</name>
<feature type="domain" description="GatD N-terminal" evidence="10">
    <location>
        <begin position="8"/>
        <end position="60"/>
    </location>
</feature>
<dbReference type="CDD" id="cd08962">
    <property type="entry name" value="GatD"/>
    <property type="match status" value="1"/>
</dbReference>
<dbReference type="SMART" id="SM00870">
    <property type="entry name" value="Asparaginase"/>
    <property type="match status" value="1"/>
</dbReference>
<evidence type="ECO:0000259" key="10">
    <source>
        <dbReference type="Pfam" id="PF18195"/>
    </source>
</evidence>
<dbReference type="Gene3D" id="3.40.50.1170">
    <property type="entry name" value="L-asparaginase, N-terminal domain"/>
    <property type="match status" value="1"/>
</dbReference>
<keyword evidence="1 5" id="KW-0436">Ligase</keyword>
<dbReference type="PROSITE" id="PS51732">
    <property type="entry name" value="ASN_GLN_ASE_3"/>
    <property type="match status" value="1"/>
</dbReference>
<accession>A0A832URG3</accession>
<dbReference type="NCBIfam" id="TIGR00519">
    <property type="entry name" value="asnASE_I"/>
    <property type="match status" value="1"/>
</dbReference>
<comment type="function">
    <text evidence="5 7">Allows the formation of correctly charged Gln-tRNA(Gln) through the transamidation of misacylated Glu-tRNA(Gln) in organisms which lack glutaminyl-tRNA synthetase. The reaction takes place in the presence of glutamine and ATP through an activated gamma-phospho-Glu-tRNA(Gln). The GatDE system is specific for glutamate and does not act on aspartate.</text>
</comment>
<dbReference type="Pfam" id="PF00710">
    <property type="entry name" value="Asparaginase"/>
    <property type="match status" value="1"/>
</dbReference>
<keyword evidence="12" id="KW-1185">Reference proteome</keyword>
<dbReference type="Pfam" id="PF17763">
    <property type="entry name" value="Asparaginase_C"/>
    <property type="match status" value="1"/>
</dbReference>
<evidence type="ECO:0000256" key="5">
    <source>
        <dbReference type="HAMAP-Rule" id="MF_00586"/>
    </source>
</evidence>
<dbReference type="GO" id="GO:0016740">
    <property type="term" value="F:transferase activity"/>
    <property type="evidence" value="ECO:0007669"/>
    <property type="project" value="UniProtKB-KW"/>
</dbReference>
<evidence type="ECO:0000313" key="11">
    <source>
        <dbReference type="EMBL" id="HIK00272.1"/>
    </source>
</evidence>
<comment type="subunit">
    <text evidence="5 7">Heterodimer of GatD and GatE.</text>
</comment>
<comment type="similarity">
    <text evidence="5 7">Belongs to the asparaginase 1 family. GatD subfamily.</text>
</comment>
<evidence type="ECO:0000259" key="8">
    <source>
        <dbReference type="Pfam" id="PF00710"/>
    </source>
</evidence>
<dbReference type="InterPro" id="IPR006034">
    <property type="entry name" value="Asparaginase/glutaminase-like"/>
</dbReference>
<evidence type="ECO:0000256" key="6">
    <source>
        <dbReference type="PROSITE-ProRule" id="PRU10100"/>
    </source>
</evidence>
<feature type="domain" description="Asparaginase/glutaminase C-terminal" evidence="9">
    <location>
        <begin position="296"/>
        <end position="416"/>
    </location>
</feature>
<evidence type="ECO:0000256" key="2">
    <source>
        <dbReference type="ARBA" id="ARBA00022741"/>
    </source>
</evidence>
<dbReference type="GO" id="GO:0006450">
    <property type="term" value="P:regulation of translational fidelity"/>
    <property type="evidence" value="ECO:0007669"/>
    <property type="project" value="InterPro"/>
</dbReference>
<dbReference type="GO" id="GO:0050567">
    <property type="term" value="F:glutaminyl-tRNA synthase (glutamine-hydrolyzing) activity"/>
    <property type="evidence" value="ECO:0007669"/>
    <property type="project" value="UniProtKB-UniRule"/>
</dbReference>
<dbReference type="InterPro" id="IPR040919">
    <property type="entry name" value="Asparaginase_C"/>
</dbReference>
<dbReference type="HAMAP" id="MF_00586">
    <property type="entry name" value="GatD"/>
    <property type="match status" value="1"/>
</dbReference>
<dbReference type="AlphaFoldDB" id="A0A832URG3"/>
<gene>
    <name evidence="5 11" type="primary">gatD</name>
    <name evidence="11" type="ORF">H1016_01900</name>
</gene>
<feature type="active site" evidence="5 6">
    <location>
        <position position="168"/>
    </location>
</feature>
<dbReference type="EC" id="6.3.5.-" evidence="5 7"/>
<sequence length="435" mass="48057">MEKFNFGTGDRVRITAKQNTYEGIVMPRPELADKEHIVLKLDNGYNIGILISAIKNVEKLSGPKPTAHGSSPLSFDQEKPKISVIATGGTITSKVDYRTGGVFPFTTPEELLEGVPDLAKIVNVKHILKPFTLWSEDMTPNEWTVIAKEVAKELNDPQVHGVIVTHGTDTLHYTAAALSFMLKNLNKPVALVGAQRSVDRGSFDGNMNLVCAAHYCLSEIAEVAVVMHGKTDDEYCIASRGTKVRKMHSSRRDTFRPINEFPLAKIFPDGNIVIINPKHKTRSNSKVEADAKFDEKVALIYYYPGALPEILDYYVSKDYKGIIIAGTGFGHVSTNPLKEENKWLNSIKKAIEGKVFVGITTQTLYGGTDPLVYSAGRLIQEAGAVYLKDLLPEVAYVKLGLVLGKTKALSKIKELMLTNIANEFAERIEPETFLY</sequence>
<keyword evidence="3 5" id="KW-0067">ATP-binding</keyword>
<dbReference type="GO" id="GO:0005524">
    <property type="term" value="F:ATP binding"/>
    <property type="evidence" value="ECO:0007669"/>
    <property type="project" value="UniProtKB-KW"/>
</dbReference>
<dbReference type="GO" id="GO:0006412">
    <property type="term" value="P:translation"/>
    <property type="evidence" value="ECO:0007669"/>
    <property type="project" value="UniProtKB-UniRule"/>
</dbReference>
<keyword evidence="2 5" id="KW-0547">Nucleotide-binding</keyword>
<dbReference type="SUPFAM" id="SSF53774">
    <property type="entry name" value="Glutaminase/Asparaginase"/>
    <property type="match status" value="1"/>
</dbReference>
<dbReference type="InterPro" id="IPR011878">
    <property type="entry name" value="GatD"/>
</dbReference>
<evidence type="ECO:0000313" key="12">
    <source>
        <dbReference type="Proteomes" id="UP000646946"/>
    </source>
</evidence>
<feature type="active site" evidence="5">
    <location>
        <position position="169"/>
    </location>
</feature>
<dbReference type="PIRSF" id="PIRSF001220">
    <property type="entry name" value="L-ASNase_gatD"/>
    <property type="match status" value="1"/>
</dbReference>
<dbReference type="Gene3D" id="3.40.50.40">
    <property type="match status" value="1"/>
</dbReference>
<comment type="catalytic activity">
    <reaction evidence="5 7">
        <text>L-glutamyl-tRNA(Gln) + L-glutamine + ATP + H2O = L-glutaminyl-tRNA(Gln) + L-glutamate + ADP + phosphate + H(+)</text>
        <dbReference type="Rhea" id="RHEA:17521"/>
        <dbReference type="Rhea" id="RHEA-COMP:9681"/>
        <dbReference type="Rhea" id="RHEA-COMP:9684"/>
        <dbReference type="ChEBI" id="CHEBI:15377"/>
        <dbReference type="ChEBI" id="CHEBI:15378"/>
        <dbReference type="ChEBI" id="CHEBI:29985"/>
        <dbReference type="ChEBI" id="CHEBI:30616"/>
        <dbReference type="ChEBI" id="CHEBI:43474"/>
        <dbReference type="ChEBI" id="CHEBI:58359"/>
        <dbReference type="ChEBI" id="CHEBI:78520"/>
        <dbReference type="ChEBI" id="CHEBI:78521"/>
        <dbReference type="ChEBI" id="CHEBI:456216"/>
    </reaction>
</comment>
<feature type="domain" description="L-asparaginase N-terminal" evidence="8">
    <location>
        <begin position="81"/>
        <end position="272"/>
    </location>
</feature>
<dbReference type="InterPro" id="IPR040918">
    <property type="entry name" value="GatD_N"/>
</dbReference>
<dbReference type="EMBL" id="DVAB01000017">
    <property type="protein sequence ID" value="HIK00272.1"/>
    <property type="molecule type" value="Genomic_DNA"/>
</dbReference>
<dbReference type="InterPro" id="IPR027475">
    <property type="entry name" value="Asparaginase/glutaminase_AS2"/>
</dbReference>
<dbReference type="Gene3D" id="2.30.30.520">
    <property type="match status" value="1"/>
</dbReference>
<dbReference type="InterPro" id="IPR036152">
    <property type="entry name" value="Asp/glu_Ase-like_sf"/>
</dbReference>
<dbReference type="NCBIfam" id="NF003217">
    <property type="entry name" value="PRK04183.1"/>
    <property type="match status" value="1"/>
</dbReference>
<dbReference type="PIRSF" id="PIRSF500175">
    <property type="entry name" value="Glu_ADT_D"/>
    <property type="match status" value="1"/>
</dbReference>
<dbReference type="NCBIfam" id="TIGR02153">
    <property type="entry name" value="gatD_arch"/>
    <property type="match status" value="1"/>
</dbReference>
<dbReference type="InterPro" id="IPR037222">
    <property type="entry name" value="GatD_N_sf"/>
</dbReference>
<evidence type="ECO:0000256" key="1">
    <source>
        <dbReference type="ARBA" id="ARBA00022598"/>
    </source>
</evidence>